<dbReference type="PRINTS" id="PR01651">
    <property type="entry name" value="SECGEXPORT"/>
</dbReference>
<dbReference type="RefSeq" id="WP_170841724.1">
    <property type="nucleotide sequence ID" value="NZ_FOSP01000044.1"/>
</dbReference>
<evidence type="ECO:0000256" key="1">
    <source>
        <dbReference type="ARBA" id="ARBA00004651"/>
    </source>
</evidence>
<reference evidence="14" key="1">
    <citation type="submission" date="2016-10" db="EMBL/GenBank/DDBJ databases">
        <authorList>
            <person name="Varghese N."/>
            <person name="Submissions S."/>
        </authorList>
    </citation>
    <scope>NUCLEOTIDE SEQUENCE [LARGE SCALE GENOMIC DNA]</scope>
    <source>
        <strain evidence="14">Nm69</strain>
    </source>
</reference>
<organism evidence="13 14">
    <name type="scientific">Nitrosomonas aestuarii</name>
    <dbReference type="NCBI Taxonomy" id="52441"/>
    <lineage>
        <taxon>Bacteria</taxon>
        <taxon>Pseudomonadati</taxon>
        <taxon>Pseudomonadota</taxon>
        <taxon>Betaproteobacteria</taxon>
        <taxon>Nitrosomonadales</taxon>
        <taxon>Nitrosomonadaceae</taxon>
        <taxon>Nitrosomonas</taxon>
    </lineage>
</organism>
<evidence type="ECO:0000313" key="14">
    <source>
        <dbReference type="Proteomes" id="UP000199533"/>
    </source>
</evidence>
<keyword evidence="4 11" id="KW-0813">Transport</keyword>
<dbReference type="GO" id="GO:0009306">
    <property type="term" value="P:protein secretion"/>
    <property type="evidence" value="ECO:0007669"/>
    <property type="project" value="UniProtKB-UniRule"/>
</dbReference>
<dbReference type="PANTHER" id="PTHR34182:SF1">
    <property type="entry name" value="PROTEIN-EXPORT MEMBRANE PROTEIN SECG"/>
    <property type="match status" value="1"/>
</dbReference>
<keyword evidence="7 11" id="KW-0653">Protein transport</keyword>
<protein>
    <recommendedName>
        <fullName evidence="3 11">Protein-export membrane protein SecG</fullName>
    </recommendedName>
</protein>
<keyword evidence="6 11" id="KW-0812">Transmembrane</keyword>
<dbReference type="NCBIfam" id="TIGR00810">
    <property type="entry name" value="secG"/>
    <property type="match status" value="1"/>
</dbReference>
<evidence type="ECO:0000256" key="5">
    <source>
        <dbReference type="ARBA" id="ARBA00022475"/>
    </source>
</evidence>
<dbReference type="GO" id="GO:0005886">
    <property type="term" value="C:plasma membrane"/>
    <property type="evidence" value="ECO:0007669"/>
    <property type="project" value="UniProtKB-SubCell"/>
</dbReference>
<dbReference type="STRING" id="52441.SAMN05216302_10446"/>
<dbReference type="Proteomes" id="UP000199533">
    <property type="component" value="Unassembled WGS sequence"/>
</dbReference>
<keyword evidence="9 11" id="KW-0811">Translocation</keyword>
<keyword evidence="14" id="KW-1185">Reference proteome</keyword>
<accession>A0A1I4FXT8</accession>
<feature type="transmembrane region" description="Helical" evidence="11">
    <location>
        <begin position="6"/>
        <end position="22"/>
    </location>
</feature>
<dbReference type="GO" id="GO:0065002">
    <property type="term" value="P:intracellular protein transmembrane transport"/>
    <property type="evidence" value="ECO:0007669"/>
    <property type="project" value="TreeGrafter"/>
</dbReference>
<feature type="compositionally biased region" description="Polar residues" evidence="12">
    <location>
        <begin position="92"/>
        <end position="104"/>
    </location>
</feature>
<dbReference type="Pfam" id="PF03840">
    <property type="entry name" value="SecG"/>
    <property type="match status" value="1"/>
</dbReference>
<keyword evidence="8 11" id="KW-1133">Transmembrane helix</keyword>
<comment type="similarity">
    <text evidence="2 11">Belongs to the SecG family.</text>
</comment>
<sequence length="131" mass="13737">METLVWSIHVILAVVLIVLILLQHGKGADMGAAFGSGSAGSLFGASGSATFLSRTTGIVAAMFFITSMSLTYLTMNRVEDLGVMSLMDEVQETQNGTTPDQQNLKPDVDEIIIPGMSGTEGASSKANQIPD</sequence>
<name>A0A1I4FXT8_9PROT</name>
<comment type="subcellular location">
    <subcellularLocation>
        <location evidence="1 11">Cell membrane</location>
        <topology evidence="1 11">Multi-pass membrane protein</topology>
    </subcellularLocation>
</comment>
<evidence type="ECO:0000256" key="6">
    <source>
        <dbReference type="ARBA" id="ARBA00022692"/>
    </source>
</evidence>
<dbReference type="GO" id="GO:0043952">
    <property type="term" value="P:protein transport by the Sec complex"/>
    <property type="evidence" value="ECO:0007669"/>
    <property type="project" value="TreeGrafter"/>
</dbReference>
<proteinExistence type="inferred from homology"/>
<dbReference type="EMBL" id="FOSP01000044">
    <property type="protein sequence ID" value="SFL22323.1"/>
    <property type="molecule type" value="Genomic_DNA"/>
</dbReference>
<gene>
    <name evidence="13" type="ORF">SAMN05216302_10446</name>
</gene>
<evidence type="ECO:0000256" key="8">
    <source>
        <dbReference type="ARBA" id="ARBA00022989"/>
    </source>
</evidence>
<comment type="function">
    <text evidence="11">Involved in protein export. Participates in an early event of protein translocation.</text>
</comment>
<feature type="transmembrane region" description="Helical" evidence="11">
    <location>
        <begin position="58"/>
        <end position="75"/>
    </location>
</feature>
<keyword evidence="10 11" id="KW-0472">Membrane</keyword>
<evidence type="ECO:0000256" key="11">
    <source>
        <dbReference type="RuleBase" id="RU365087"/>
    </source>
</evidence>
<evidence type="ECO:0000256" key="9">
    <source>
        <dbReference type="ARBA" id="ARBA00023010"/>
    </source>
</evidence>
<feature type="region of interest" description="Disordered" evidence="12">
    <location>
        <begin position="92"/>
        <end position="131"/>
    </location>
</feature>
<evidence type="ECO:0000256" key="4">
    <source>
        <dbReference type="ARBA" id="ARBA00022448"/>
    </source>
</evidence>
<evidence type="ECO:0000256" key="7">
    <source>
        <dbReference type="ARBA" id="ARBA00022927"/>
    </source>
</evidence>
<evidence type="ECO:0000256" key="12">
    <source>
        <dbReference type="SAM" id="MobiDB-lite"/>
    </source>
</evidence>
<dbReference type="AlphaFoldDB" id="A0A1I4FXT8"/>
<evidence type="ECO:0000313" key="13">
    <source>
        <dbReference type="EMBL" id="SFL22323.1"/>
    </source>
</evidence>
<evidence type="ECO:0000256" key="10">
    <source>
        <dbReference type="ARBA" id="ARBA00023136"/>
    </source>
</evidence>
<evidence type="ECO:0000256" key="3">
    <source>
        <dbReference type="ARBA" id="ARBA00017876"/>
    </source>
</evidence>
<dbReference type="PANTHER" id="PTHR34182">
    <property type="entry name" value="PROTEIN-EXPORT MEMBRANE PROTEIN SECG"/>
    <property type="match status" value="1"/>
</dbReference>
<dbReference type="InterPro" id="IPR004692">
    <property type="entry name" value="SecG"/>
</dbReference>
<keyword evidence="5 11" id="KW-1003">Cell membrane</keyword>
<dbReference type="GO" id="GO:0015450">
    <property type="term" value="F:protein-transporting ATPase activity"/>
    <property type="evidence" value="ECO:0007669"/>
    <property type="project" value="UniProtKB-UniRule"/>
</dbReference>
<evidence type="ECO:0000256" key="2">
    <source>
        <dbReference type="ARBA" id="ARBA00008445"/>
    </source>
</evidence>
<feature type="compositionally biased region" description="Polar residues" evidence="12">
    <location>
        <begin position="120"/>
        <end position="131"/>
    </location>
</feature>